<name>A0ABV6Y8E0_9HYPH</name>
<gene>
    <name evidence="3" type="ORF">ACETIH_11500</name>
</gene>
<dbReference type="PANTHER" id="PTHR43709">
    <property type="entry name" value="ACONITATE ISOMERASE-RELATED"/>
    <property type="match status" value="1"/>
</dbReference>
<organism evidence="3 4">
    <name type="scientific">Microvirga arabica</name>
    <dbReference type="NCBI Taxonomy" id="1128671"/>
    <lineage>
        <taxon>Bacteria</taxon>
        <taxon>Pseudomonadati</taxon>
        <taxon>Pseudomonadota</taxon>
        <taxon>Alphaproteobacteria</taxon>
        <taxon>Hyphomicrobiales</taxon>
        <taxon>Methylobacteriaceae</taxon>
        <taxon>Microvirga</taxon>
    </lineage>
</organism>
<dbReference type="GO" id="GO:0016853">
    <property type="term" value="F:isomerase activity"/>
    <property type="evidence" value="ECO:0007669"/>
    <property type="project" value="UniProtKB-KW"/>
</dbReference>
<dbReference type="PANTHER" id="PTHR43709:SF3">
    <property type="entry name" value="ISOMERASE YBHH-RELATED"/>
    <property type="match status" value="1"/>
</dbReference>
<proteinExistence type="inferred from homology"/>
<dbReference type="InterPro" id="IPR007400">
    <property type="entry name" value="PrpF-like"/>
</dbReference>
<dbReference type="NCBIfam" id="NF033377">
    <property type="entry name" value="OMA_tautomer"/>
    <property type="match status" value="1"/>
</dbReference>
<evidence type="ECO:0000313" key="3">
    <source>
        <dbReference type="EMBL" id="MFC1457330.1"/>
    </source>
</evidence>
<evidence type="ECO:0000256" key="1">
    <source>
        <dbReference type="ARBA" id="ARBA00007673"/>
    </source>
</evidence>
<dbReference type="Pfam" id="PF04303">
    <property type="entry name" value="PrpF"/>
    <property type="match status" value="1"/>
</dbReference>
<dbReference type="RefSeq" id="WP_377029755.1">
    <property type="nucleotide sequence ID" value="NZ_JBHOMY010000029.1"/>
</dbReference>
<sequence length="402" mass="41950">MSVSLATLKKSSLRIPCVLMRGGTSRGPFFLEADLPSDPAERDRFLIAAMGSPHVLQVNGVGGGNPMTSKVAIVAPSSQPGADVDYLFAQVATDRAFVDFSPNCGNMLSAVGPFAIEAGLVPAQVGETTVRIFNRNTATTVEAVVQTPSGAVDYEGETTIDGVPGTAAPVKLTFLDALGSKTGAFLPTGQVREFIDNTPVTLVDYAMPMVLLRAGDLSLAGDETPDELEANSDLLARLEGIRLEAGLRMGLGDVSGSVVPKVGILSGARHGGTITSRYFMNAKRCHKGHAVTGALCIAAACRLPGSVAHDLATPELSSLVNLEHPSGRTEIDLSIDASGHISRASLVRTARRIFEGKIIVPASAVIAPLEEIQQGGENAHDHHTPTALLRCPGHADRDLVAP</sequence>
<dbReference type="SUPFAM" id="SSF54506">
    <property type="entry name" value="Diaminopimelate epimerase-like"/>
    <property type="match status" value="2"/>
</dbReference>
<keyword evidence="4" id="KW-1185">Reference proteome</keyword>
<keyword evidence="2 3" id="KW-0413">Isomerase</keyword>
<accession>A0ABV6Y8E0</accession>
<dbReference type="InterPro" id="IPR047687">
    <property type="entry name" value="OMA_tautomer-like"/>
</dbReference>
<comment type="caution">
    <text evidence="3">The sequence shown here is derived from an EMBL/GenBank/DDBJ whole genome shotgun (WGS) entry which is preliminary data.</text>
</comment>
<dbReference type="Gene3D" id="3.10.310.10">
    <property type="entry name" value="Diaminopimelate Epimerase, Chain A, domain 1"/>
    <property type="match status" value="2"/>
</dbReference>
<protein>
    <submittedName>
        <fullName evidence="3">4-oxalomesaconate tautomerase</fullName>
        <ecNumber evidence="3">5.3.2.8</ecNumber>
    </submittedName>
</protein>
<comment type="similarity">
    <text evidence="1">Belongs to the PrpF family.</text>
</comment>
<dbReference type="EMBL" id="JBHOMY010000029">
    <property type="protein sequence ID" value="MFC1457330.1"/>
    <property type="molecule type" value="Genomic_DNA"/>
</dbReference>
<dbReference type="Proteomes" id="UP001593940">
    <property type="component" value="Unassembled WGS sequence"/>
</dbReference>
<dbReference type="EC" id="5.3.2.8" evidence="3"/>
<evidence type="ECO:0000256" key="2">
    <source>
        <dbReference type="ARBA" id="ARBA00023235"/>
    </source>
</evidence>
<evidence type="ECO:0000313" key="4">
    <source>
        <dbReference type="Proteomes" id="UP001593940"/>
    </source>
</evidence>
<reference evidence="3 4" key="1">
    <citation type="submission" date="2024-09" db="EMBL/GenBank/DDBJ databases">
        <title>Nodulacao em especies de Leguminosae Basais da Amazonia e Caracterizacao dos Rizobios e Bacterias Associadas aos Nodulos.</title>
        <authorList>
            <person name="Jambeiro I.C.A."/>
            <person name="Lopes I.S."/>
            <person name="Aguiar E.R.G.R."/>
            <person name="Santos A.F.J."/>
            <person name="Dos Santos J.M.F."/>
            <person name="Gross E."/>
        </authorList>
    </citation>
    <scope>NUCLEOTIDE SEQUENCE [LARGE SCALE GENOMIC DNA]</scope>
    <source>
        <strain evidence="3 4">BRUESC1165</strain>
    </source>
</reference>